<evidence type="ECO:0000313" key="2">
    <source>
        <dbReference type="Proteomes" id="UP000277204"/>
    </source>
</evidence>
<protein>
    <submittedName>
        <fullName evidence="1">Uncharacterized protein</fullName>
    </submittedName>
</protein>
<keyword evidence="2" id="KW-1185">Reference proteome</keyword>
<evidence type="ECO:0000313" key="1">
    <source>
        <dbReference type="EMBL" id="VDO96069.1"/>
    </source>
</evidence>
<dbReference type="AlphaFoldDB" id="A0A183M6A5"/>
<proteinExistence type="predicted"/>
<gene>
    <name evidence="1" type="ORF">SMRZ_LOCUS11580</name>
</gene>
<sequence length="77" mass="8957">MKDVRNRRGADLTSDHHLVVVKMKLKLNKHRTTGETAVQRFNTAFLPNTNKLNEFKITLNNRSQALQHLLKEDKTTM</sequence>
<reference evidence="1 2" key="1">
    <citation type="submission" date="2018-11" db="EMBL/GenBank/DDBJ databases">
        <authorList>
            <consortium name="Pathogen Informatics"/>
        </authorList>
    </citation>
    <scope>NUCLEOTIDE SEQUENCE [LARGE SCALE GENOMIC DNA]</scope>
    <source>
        <strain evidence="1 2">Zambia</strain>
    </source>
</reference>
<organism evidence="1 2">
    <name type="scientific">Schistosoma margrebowiei</name>
    <dbReference type="NCBI Taxonomy" id="48269"/>
    <lineage>
        <taxon>Eukaryota</taxon>
        <taxon>Metazoa</taxon>
        <taxon>Spiralia</taxon>
        <taxon>Lophotrochozoa</taxon>
        <taxon>Platyhelminthes</taxon>
        <taxon>Trematoda</taxon>
        <taxon>Digenea</taxon>
        <taxon>Strigeidida</taxon>
        <taxon>Schistosomatoidea</taxon>
        <taxon>Schistosomatidae</taxon>
        <taxon>Schistosoma</taxon>
    </lineage>
</organism>
<dbReference type="EMBL" id="UZAI01006600">
    <property type="protein sequence ID" value="VDO96069.1"/>
    <property type="molecule type" value="Genomic_DNA"/>
</dbReference>
<accession>A0A183M6A5</accession>
<dbReference type="Proteomes" id="UP000277204">
    <property type="component" value="Unassembled WGS sequence"/>
</dbReference>
<name>A0A183M6A5_9TREM</name>